<dbReference type="SUPFAM" id="SSF52743">
    <property type="entry name" value="Subtilisin-like"/>
    <property type="match status" value="1"/>
</dbReference>
<dbReference type="CDD" id="cd02120">
    <property type="entry name" value="PA_subtilisin_like"/>
    <property type="match status" value="1"/>
</dbReference>
<evidence type="ECO:0000256" key="1">
    <source>
        <dbReference type="ARBA" id="ARBA00011073"/>
    </source>
</evidence>
<evidence type="ECO:0008006" key="11">
    <source>
        <dbReference type="Google" id="ProtNLM"/>
    </source>
</evidence>
<evidence type="ECO:0000259" key="7">
    <source>
        <dbReference type="Pfam" id="PF00082"/>
    </source>
</evidence>
<keyword evidence="4" id="KW-0378">Hydrolase</keyword>
<dbReference type="InterPro" id="IPR036852">
    <property type="entry name" value="Peptidase_S8/S53_dom_sf"/>
</dbReference>
<feature type="domain" description="Subtilisin-like protease fibronectin type-III" evidence="8">
    <location>
        <begin position="224"/>
        <end position="317"/>
    </location>
</feature>
<evidence type="ECO:0000256" key="5">
    <source>
        <dbReference type="ARBA" id="ARBA00022825"/>
    </source>
</evidence>
<reference evidence="9 10" key="1">
    <citation type="submission" date="2024-02" db="EMBL/GenBank/DDBJ databases">
        <authorList>
            <person name="Vignale AGUSTIN F."/>
            <person name="Sosa J E."/>
            <person name="Modenutti C."/>
        </authorList>
    </citation>
    <scope>NUCLEOTIDE SEQUENCE [LARGE SCALE GENOMIC DNA]</scope>
</reference>
<dbReference type="GO" id="GO:0008236">
    <property type="term" value="F:serine-type peptidase activity"/>
    <property type="evidence" value="ECO:0007669"/>
    <property type="project" value="UniProtKB-KW"/>
</dbReference>
<dbReference type="InterPro" id="IPR041469">
    <property type="entry name" value="Subtilisin-like_FN3"/>
</dbReference>
<evidence type="ECO:0000256" key="6">
    <source>
        <dbReference type="PROSITE-ProRule" id="PRU01240"/>
    </source>
</evidence>
<dbReference type="InterPro" id="IPR045051">
    <property type="entry name" value="SBT"/>
</dbReference>
<dbReference type="PANTHER" id="PTHR10795">
    <property type="entry name" value="PROPROTEIN CONVERTASE SUBTILISIN/KEXIN"/>
    <property type="match status" value="1"/>
</dbReference>
<proteinExistence type="inferred from homology"/>
<dbReference type="Pfam" id="PF00082">
    <property type="entry name" value="Peptidase_S8"/>
    <property type="match status" value="1"/>
</dbReference>
<dbReference type="Gene3D" id="3.40.50.200">
    <property type="entry name" value="Peptidase S8/S53 domain"/>
    <property type="match status" value="1"/>
</dbReference>
<keyword evidence="10" id="KW-1185">Reference proteome</keyword>
<name>A0ABC8TQR5_9AQUA</name>
<dbReference type="Pfam" id="PF17766">
    <property type="entry name" value="fn3_6"/>
    <property type="match status" value="1"/>
</dbReference>
<dbReference type="PROSITE" id="PS51892">
    <property type="entry name" value="SUBTILASE"/>
    <property type="match status" value="1"/>
</dbReference>
<dbReference type="AlphaFoldDB" id="A0ABC8TQR5"/>
<evidence type="ECO:0000313" key="10">
    <source>
        <dbReference type="Proteomes" id="UP001642360"/>
    </source>
</evidence>
<protein>
    <recommendedName>
        <fullName evidence="11">Cucumisin</fullName>
    </recommendedName>
</protein>
<dbReference type="InterPro" id="IPR000209">
    <property type="entry name" value="Peptidase_S8/S53_dom"/>
</dbReference>
<gene>
    <name evidence="9" type="ORF">ILEXP_LOCUS41431</name>
</gene>
<dbReference type="InterPro" id="IPR023828">
    <property type="entry name" value="Peptidase_S8_Ser-AS"/>
</dbReference>
<evidence type="ECO:0000259" key="8">
    <source>
        <dbReference type="Pfam" id="PF17766"/>
    </source>
</evidence>
<evidence type="ECO:0000256" key="2">
    <source>
        <dbReference type="ARBA" id="ARBA00022670"/>
    </source>
</evidence>
<dbReference type="EMBL" id="CAUOFW020005847">
    <property type="protein sequence ID" value="CAK9171825.1"/>
    <property type="molecule type" value="Genomic_DNA"/>
</dbReference>
<comment type="similarity">
    <text evidence="1 6">Belongs to the peptidase S8 family.</text>
</comment>
<comment type="caution">
    <text evidence="9">The sequence shown here is derived from an EMBL/GenBank/DDBJ whole genome shotgun (WGS) entry which is preliminary data.</text>
</comment>
<dbReference type="GO" id="GO:0006508">
    <property type="term" value="P:proteolysis"/>
    <property type="evidence" value="ECO:0007669"/>
    <property type="project" value="UniProtKB-KW"/>
</dbReference>
<evidence type="ECO:0000256" key="4">
    <source>
        <dbReference type="ARBA" id="ARBA00022801"/>
    </source>
</evidence>
<feature type="domain" description="Peptidase S8/S53" evidence="7">
    <location>
        <begin position="99"/>
        <end position="206"/>
    </location>
</feature>
<organism evidence="9 10">
    <name type="scientific">Ilex paraguariensis</name>
    <name type="common">yerba mate</name>
    <dbReference type="NCBI Taxonomy" id="185542"/>
    <lineage>
        <taxon>Eukaryota</taxon>
        <taxon>Viridiplantae</taxon>
        <taxon>Streptophyta</taxon>
        <taxon>Embryophyta</taxon>
        <taxon>Tracheophyta</taxon>
        <taxon>Spermatophyta</taxon>
        <taxon>Magnoliopsida</taxon>
        <taxon>eudicotyledons</taxon>
        <taxon>Gunneridae</taxon>
        <taxon>Pentapetalae</taxon>
        <taxon>asterids</taxon>
        <taxon>campanulids</taxon>
        <taxon>Aquifoliales</taxon>
        <taxon>Aquifoliaceae</taxon>
        <taxon>Ilex</taxon>
    </lineage>
</organism>
<evidence type="ECO:0000256" key="3">
    <source>
        <dbReference type="ARBA" id="ARBA00022729"/>
    </source>
</evidence>
<accession>A0ABC8TQR5</accession>
<dbReference type="PROSITE" id="PS00138">
    <property type="entry name" value="SUBTILASE_SER"/>
    <property type="match status" value="1"/>
</dbReference>
<evidence type="ECO:0000313" key="9">
    <source>
        <dbReference type="EMBL" id="CAK9171825.1"/>
    </source>
</evidence>
<dbReference type="Gene3D" id="2.60.40.2310">
    <property type="match status" value="1"/>
</dbReference>
<keyword evidence="5" id="KW-0720">Serine protease</keyword>
<keyword evidence="3" id="KW-0732">Signal</keyword>
<dbReference type="Proteomes" id="UP001642360">
    <property type="component" value="Unassembled WGS sequence"/>
</dbReference>
<comment type="caution">
    <text evidence="6">Lacks conserved residue(s) required for the propagation of feature annotation.</text>
</comment>
<sequence>MVGIYWFCYPGSLDSTLVNGTIALCDLLNDGEGALGAGAIGTIMRDSGFEDVAFSFPLSTSYITLSDGSSVPAYSNSTGKPTATILKSTEIKDRLAPFVVSFSSRGPNPITSDILKPDWTAPGVDIVAAWSLATTMTGIEGDTRVVPYNIISGTSMSCPHATGAAAYVKSFHPTWSPAAIKSALMTTATPLSSITNSDVEFAYGSGHINPLKAANPANNGTVWDLNYPSFALSANTSVIRDFHRTVTNVGLPVSTYKATVVAPPGLNIQVEPSVLSFKSIGQKISFVVTIATTLSNDMLSGSLVWDDGVYQVRSPIVAYSSS</sequence>
<keyword evidence="2" id="KW-0645">Protease</keyword>